<comment type="similarity">
    <text evidence="1">Belongs to the glycosyl hydrolase 38 family.</text>
</comment>
<dbReference type="SUPFAM" id="SSF74650">
    <property type="entry name" value="Galactose mutarotase-like"/>
    <property type="match status" value="1"/>
</dbReference>
<dbReference type="InterPro" id="IPR000602">
    <property type="entry name" value="Glyco_hydro_38_N"/>
</dbReference>
<dbReference type="Pfam" id="PF17677">
    <property type="entry name" value="Glyco_hydro38C2"/>
    <property type="match status" value="1"/>
</dbReference>
<keyword evidence="7" id="KW-1185">Reference proteome</keyword>
<evidence type="ECO:0000256" key="3">
    <source>
        <dbReference type="ARBA" id="ARBA00022801"/>
    </source>
</evidence>
<dbReference type="OrthoDB" id="9772207at2"/>
<reference evidence="6 7" key="1">
    <citation type="submission" date="2014-07" db="EMBL/GenBank/DDBJ databases">
        <title>Draft genome of Clostridium celerecrescens 152B isolated from sediments associated with methane hydrate from Krishna Godavari basin.</title>
        <authorList>
            <person name="Honkalas V.S."/>
            <person name="Dabir A.P."/>
            <person name="Arora P."/>
            <person name="Dhakephalkar P.K."/>
        </authorList>
    </citation>
    <scope>NUCLEOTIDE SEQUENCE [LARGE SCALE GENOMIC DNA]</scope>
    <source>
        <strain evidence="6 7">152B</strain>
    </source>
</reference>
<dbReference type="SUPFAM" id="SSF88688">
    <property type="entry name" value="Families 57/38 glycoside transferase middle domain"/>
    <property type="match status" value="1"/>
</dbReference>
<dbReference type="Gene3D" id="3.20.110.10">
    <property type="entry name" value="Glycoside hydrolase 38, N terminal domain"/>
    <property type="match status" value="1"/>
</dbReference>
<dbReference type="FunFam" id="1.20.1270.50:FF:000004">
    <property type="entry name" value="alpha-mannosidase 2C1 isoform X1"/>
    <property type="match status" value="1"/>
</dbReference>
<dbReference type="STRING" id="29354.IO98_04160"/>
<dbReference type="InterPro" id="IPR011682">
    <property type="entry name" value="Glyco_hydro_38_C"/>
</dbReference>
<dbReference type="GO" id="GO:0009313">
    <property type="term" value="P:oligosaccharide catabolic process"/>
    <property type="evidence" value="ECO:0007669"/>
    <property type="project" value="TreeGrafter"/>
</dbReference>
<dbReference type="InterPro" id="IPR054723">
    <property type="entry name" value="Ams1-like_N"/>
</dbReference>
<evidence type="ECO:0000256" key="1">
    <source>
        <dbReference type="ARBA" id="ARBA00009792"/>
    </source>
</evidence>
<evidence type="ECO:0000256" key="4">
    <source>
        <dbReference type="ARBA" id="ARBA00023295"/>
    </source>
</evidence>
<dbReference type="InterPro" id="IPR027291">
    <property type="entry name" value="Glyco_hydro_38_N_sf"/>
</dbReference>
<dbReference type="AlphaFoldDB" id="A0A084JQL4"/>
<dbReference type="InterPro" id="IPR011330">
    <property type="entry name" value="Glyco_hydro/deAcase_b/a-brl"/>
</dbReference>
<dbReference type="Gene3D" id="2.60.120.260">
    <property type="entry name" value="Galactose-binding domain-like"/>
    <property type="match status" value="1"/>
</dbReference>
<dbReference type="SUPFAM" id="SSF49785">
    <property type="entry name" value="Galactose-binding domain-like"/>
    <property type="match status" value="1"/>
</dbReference>
<dbReference type="Pfam" id="PF01074">
    <property type="entry name" value="Glyco_hydro_38N"/>
    <property type="match status" value="1"/>
</dbReference>
<dbReference type="GO" id="GO:0004559">
    <property type="term" value="F:alpha-mannosidase activity"/>
    <property type="evidence" value="ECO:0007669"/>
    <property type="project" value="InterPro"/>
</dbReference>
<accession>A0A084JQL4</accession>
<dbReference type="InterPro" id="IPR008979">
    <property type="entry name" value="Galactose-bd-like_sf"/>
</dbReference>
<comment type="caution">
    <text evidence="6">The sequence shown here is derived from an EMBL/GenBank/DDBJ whole genome shotgun (WGS) entry which is preliminary data.</text>
</comment>
<dbReference type="GO" id="GO:0006013">
    <property type="term" value="P:mannose metabolic process"/>
    <property type="evidence" value="ECO:0007669"/>
    <property type="project" value="InterPro"/>
</dbReference>
<evidence type="ECO:0000313" key="7">
    <source>
        <dbReference type="Proteomes" id="UP000028525"/>
    </source>
</evidence>
<dbReference type="InterPro" id="IPR041147">
    <property type="entry name" value="GH38_C"/>
</dbReference>
<evidence type="ECO:0000259" key="5">
    <source>
        <dbReference type="SMART" id="SM00872"/>
    </source>
</evidence>
<name>A0A084JQL4_9FIRM</name>
<dbReference type="Gene3D" id="1.20.1270.50">
    <property type="entry name" value="Glycoside hydrolase family 38, central domain"/>
    <property type="match status" value="1"/>
</dbReference>
<sequence length="1056" mass="120532">MGIISGEYRDRIKHWIRTLKEDFYTPLGDMEFEYYRTMDHMKLAEVRNQEFTPVETGHTWGNLYEYGWFRTRFTLPAEAQGQRIVVNLQPGGESTLFVNGKEFGTYRADWVKEPHHFLEDNFLTDNGREGEAYELYMEIYAGHYYAEAQDSGCATGPVLPGLFKDPAVEGHRRCLGASTYGIWDETAYQLYMDVMTLNGLLEVIDQDSLRAERIAEALETFTLLVDFEQDKEARTASYRVAREAIRPAMEAKNGSSMPEFYCIGNAHLDLVWLWPLAETKRKTARTFAAQLRLLKEYDDYRFIQSQPACYEMCRESYPDLFEEIRQAILEGRWIAEGAMWVEPDTNMAGGEALIRQLLYGKRYYKEMFDVDSRLLWLPDTFGYTAALPQILKGCGVDYLVTQKIFWSYNEGEQFPYHYFNWRGMDGTEIVSFLPTSYTYGNNPAELNNVWKNRAQKRELYNFLIPFGYGDGGGGPTRDHIEYLERQKNLEGSVKMHMENPVDYFVAMDEMGGPANTYTGELYFTAHRGTYTSQAAIKKWNRKNELALRSLELWGSMALAKKKEDRLFGNSYVYPADKVEKLWKETLLNQFHDILPGSSIGRVYDEVRISMERAWNETAVLVREAAASMVSAGEGITVFNSLPFKRVCLTEVPEGYGTGCRTLEGDMIPVYTENDRVTVFVEVPALGAVTIVPWNEEVRVEKPIVSLKQEQTGFLMENEKLRVHINAEGEITSYILKENGREFAKSPMNHFRLFKDVPRKFDAWDIDSNYAAQEIAGAFDVKAEIICGGGAKAVLHIEGRIGESTFTQDISLEAGGERVEFATEVDWREMHRLLKVSFPTTVYGEMAINEMQFGYVERPMHRSRTYDKDRFEVCNHRYSAVCDGGNGMALLNDCKYGISMEDGVLELTLLRAATCPEMRADNGIHNFTYGVTAWKGMFMESSVVRQGYEINEAPLIVAGLIERFSLVGVNCDHVVVDTVKLAEDGSGDLIFRLYECKKAMDRAVLTVNCLVRQAWICDMLENKLEETEVSGGNGCGSIGLDFRAFEIKTVRVSLKNK</sequence>
<dbReference type="EMBL" id="JPME01000006">
    <property type="protein sequence ID" value="KEZ91248.1"/>
    <property type="molecule type" value="Genomic_DNA"/>
</dbReference>
<dbReference type="PANTHER" id="PTHR46017:SF1">
    <property type="entry name" value="ALPHA-MANNOSIDASE 2C1"/>
    <property type="match status" value="1"/>
</dbReference>
<dbReference type="PANTHER" id="PTHR46017">
    <property type="entry name" value="ALPHA-MANNOSIDASE 2C1"/>
    <property type="match status" value="1"/>
</dbReference>
<dbReference type="Pfam" id="PF07748">
    <property type="entry name" value="Glyco_hydro_38C"/>
    <property type="match status" value="1"/>
</dbReference>
<dbReference type="InterPro" id="IPR028995">
    <property type="entry name" value="Glyco_hydro_57/38_cen_sf"/>
</dbReference>
<dbReference type="Pfam" id="PF22907">
    <property type="entry name" value="Ams1-like_1st"/>
    <property type="match status" value="1"/>
</dbReference>
<dbReference type="RefSeq" id="WP_038278170.1">
    <property type="nucleotide sequence ID" value="NZ_JPME01000006.1"/>
</dbReference>
<evidence type="ECO:0000256" key="2">
    <source>
        <dbReference type="ARBA" id="ARBA00022723"/>
    </source>
</evidence>
<dbReference type="Gene3D" id="2.70.98.30">
    <property type="entry name" value="Golgi alpha-mannosidase II, domain 4"/>
    <property type="match status" value="1"/>
</dbReference>
<keyword evidence="4" id="KW-0326">Glycosidase</keyword>
<protein>
    <submittedName>
        <fullName evidence="6">Alpha-mannosidase</fullName>
    </submittedName>
</protein>
<dbReference type="GO" id="GO:0030246">
    <property type="term" value="F:carbohydrate binding"/>
    <property type="evidence" value="ECO:0007669"/>
    <property type="project" value="InterPro"/>
</dbReference>
<dbReference type="Gene3D" id="2.60.40.2220">
    <property type="match status" value="1"/>
</dbReference>
<dbReference type="Pfam" id="PF09261">
    <property type="entry name" value="Alpha-mann_mid"/>
    <property type="match status" value="1"/>
</dbReference>
<dbReference type="SUPFAM" id="SSF88713">
    <property type="entry name" value="Glycoside hydrolase/deacetylase"/>
    <property type="match status" value="1"/>
</dbReference>
<dbReference type="InterPro" id="IPR015341">
    <property type="entry name" value="Glyco_hydro_38_cen"/>
</dbReference>
<dbReference type="SMART" id="SM00872">
    <property type="entry name" value="Alpha-mann_mid"/>
    <property type="match status" value="1"/>
</dbReference>
<dbReference type="GO" id="GO:0046872">
    <property type="term" value="F:metal ion binding"/>
    <property type="evidence" value="ECO:0007669"/>
    <property type="project" value="UniProtKB-KW"/>
</dbReference>
<dbReference type="InterPro" id="IPR011013">
    <property type="entry name" value="Gal_mutarotase_sf_dom"/>
</dbReference>
<dbReference type="InterPro" id="IPR037094">
    <property type="entry name" value="Glyco_hydro_38_cen_sf"/>
</dbReference>
<proteinExistence type="inferred from homology"/>
<gene>
    <name evidence="6" type="ORF">IO98_04160</name>
</gene>
<keyword evidence="3" id="KW-0378">Hydrolase</keyword>
<evidence type="ECO:0000313" key="6">
    <source>
        <dbReference type="EMBL" id="KEZ91248.1"/>
    </source>
</evidence>
<dbReference type="Proteomes" id="UP000028525">
    <property type="component" value="Unassembled WGS sequence"/>
</dbReference>
<feature type="domain" description="Glycoside hydrolase family 38 central" evidence="5">
    <location>
        <begin position="524"/>
        <end position="610"/>
    </location>
</feature>
<dbReference type="CDD" id="cd10789">
    <property type="entry name" value="GH38N_AMII_ER_cytosolic"/>
    <property type="match status" value="1"/>
</dbReference>
<keyword evidence="2" id="KW-0479">Metal-binding</keyword>
<organism evidence="6 7">
    <name type="scientific">Lacrimispora celerecrescens</name>
    <dbReference type="NCBI Taxonomy" id="29354"/>
    <lineage>
        <taxon>Bacteria</taxon>
        <taxon>Bacillati</taxon>
        <taxon>Bacillota</taxon>
        <taxon>Clostridia</taxon>
        <taxon>Lachnospirales</taxon>
        <taxon>Lachnospiraceae</taxon>
        <taxon>Lacrimispora</taxon>
    </lineage>
</organism>